<protein>
    <submittedName>
        <fullName evidence="1">Uncharacterized protein</fullName>
    </submittedName>
</protein>
<dbReference type="EMBL" id="CP019475">
    <property type="protein sequence ID" value="UQC80576.1"/>
    <property type="molecule type" value="Genomic_DNA"/>
</dbReference>
<evidence type="ECO:0000313" key="2">
    <source>
        <dbReference type="Proteomes" id="UP000830671"/>
    </source>
</evidence>
<dbReference type="Proteomes" id="UP000830671">
    <property type="component" value="Chromosome 3"/>
</dbReference>
<sequence length="526" mass="57443">MFVLFRLRWSNAQSLFGWNCRVELGNRFSGLYVCVWWEWGRRKSKDGILGCKQQLLRDLSQLRRKSSLALPDVGLLGWLVSPHTRHPRGSSKLVGLSVHRSVQVLFRKFSLSLSLAVHYGGGECTYVSDRAGGRIGVGGESWERGGVYLENTTHPLNKTRHEQRFFPPPATGPQQPLASCLMANTREGKVLLRVSLSVKRTFGVTGTKMEKCTSEKGSNGKASRYCASVCNPGASGRELRGGLQCCTMQSYPGFFCMLFGHGFTSHYGYLRLQEPPTYPGVPVRIAWSGAVAKICRRAKAKNLGRPGRAVGMRKAGAKEIFKQFALPVIVHSLGCSSSLRLGGLSVRHGLASRNKTSDLLCIFAPSALRLELAGFGNFYTQAFHFFFFCSGVRTRSKLAFRASGSGDTENSVLYSARDTEVRKLRTQFGPEVKVCPSLLPGPFGRSAACPGHAAPGPGTRRSAFLENFPKAWSSLGEVVVKSGAWAWLLSRSFVIMSTGLDGQLGTEMNGSLDYVSQGTSSSLVLT</sequence>
<dbReference type="RefSeq" id="XP_049142206.1">
    <property type="nucleotide sequence ID" value="XM_049285063.1"/>
</dbReference>
<keyword evidence="2" id="KW-1185">Reference proteome</keyword>
<name>A0A9Q8SPJ3_9PEZI</name>
<proteinExistence type="predicted"/>
<evidence type="ECO:0000313" key="1">
    <source>
        <dbReference type="EMBL" id="UQC80576.1"/>
    </source>
</evidence>
<dbReference type="AlphaFoldDB" id="A0A9Q8SPJ3"/>
<organism evidence="1 2">
    <name type="scientific">Colletotrichum lupini</name>
    <dbReference type="NCBI Taxonomy" id="145971"/>
    <lineage>
        <taxon>Eukaryota</taxon>
        <taxon>Fungi</taxon>
        <taxon>Dikarya</taxon>
        <taxon>Ascomycota</taxon>
        <taxon>Pezizomycotina</taxon>
        <taxon>Sordariomycetes</taxon>
        <taxon>Hypocreomycetidae</taxon>
        <taxon>Glomerellales</taxon>
        <taxon>Glomerellaceae</taxon>
        <taxon>Colletotrichum</taxon>
        <taxon>Colletotrichum acutatum species complex</taxon>
    </lineage>
</organism>
<dbReference type="GeneID" id="73340073"/>
<dbReference type="KEGG" id="clup:CLUP02_06059"/>
<reference evidence="1" key="1">
    <citation type="journal article" date="2021" name="Mol. Plant Microbe Interact.">
        <title>Complete Genome Sequence of the Plant-Pathogenic Fungus Colletotrichum lupini.</title>
        <authorList>
            <person name="Baroncelli R."/>
            <person name="Pensec F."/>
            <person name="Da Lio D."/>
            <person name="Boufleur T."/>
            <person name="Vicente I."/>
            <person name="Sarrocco S."/>
            <person name="Picot A."/>
            <person name="Baraldi E."/>
            <person name="Sukno S."/>
            <person name="Thon M."/>
            <person name="Le Floch G."/>
        </authorList>
    </citation>
    <scope>NUCLEOTIDE SEQUENCE</scope>
    <source>
        <strain evidence="1">IMI 504893</strain>
    </source>
</reference>
<gene>
    <name evidence="1" type="ORF">CLUP02_06059</name>
</gene>
<accession>A0A9Q8SPJ3</accession>